<accession>A0A1C6HA18</accession>
<protein>
    <recommendedName>
        <fullName evidence="3">Oxaloacetate decarboxylase, gamma chain</fullName>
    </recommendedName>
</protein>
<feature type="transmembrane region" description="Helical" evidence="1">
    <location>
        <begin position="12"/>
        <end position="33"/>
    </location>
</feature>
<evidence type="ECO:0000256" key="1">
    <source>
        <dbReference type="SAM" id="Phobius"/>
    </source>
</evidence>
<reference evidence="2" key="1">
    <citation type="submission" date="2015-09" db="EMBL/GenBank/DDBJ databases">
        <authorList>
            <consortium name="Pathogen Informatics"/>
        </authorList>
    </citation>
    <scope>NUCLEOTIDE SEQUENCE</scope>
    <source>
        <strain evidence="2">2789STDY5834896</strain>
    </source>
</reference>
<evidence type="ECO:0008006" key="3">
    <source>
        <dbReference type="Google" id="ProtNLM"/>
    </source>
</evidence>
<dbReference type="NCBIfam" id="NF040909">
    <property type="entry name" value="OadG_rel_small"/>
    <property type="match status" value="1"/>
</dbReference>
<keyword evidence="1" id="KW-0472">Membrane</keyword>
<organism evidence="2">
    <name type="scientific">uncultured Anaerotruncus sp</name>
    <dbReference type="NCBI Taxonomy" id="905011"/>
    <lineage>
        <taxon>Bacteria</taxon>
        <taxon>Bacillati</taxon>
        <taxon>Bacillota</taxon>
        <taxon>Clostridia</taxon>
        <taxon>Eubacteriales</taxon>
        <taxon>Oscillospiraceae</taxon>
        <taxon>Anaerotruncus</taxon>
        <taxon>environmental samples</taxon>
    </lineage>
</organism>
<gene>
    <name evidence="2" type="ORF">SAMEA3545359_00755</name>
</gene>
<dbReference type="EMBL" id="FMHG01000001">
    <property type="protein sequence ID" value="SCJ54439.1"/>
    <property type="molecule type" value="Genomic_DNA"/>
</dbReference>
<proteinExistence type="predicted"/>
<keyword evidence="1" id="KW-0812">Transmembrane</keyword>
<name>A0A1C6HA18_9FIRM</name>
<sequence length="45" mass="5218">MDLNIENFLSTLPMMLYGMLGIFTVIMVVYLCIKLLGRFFPEKDS</sequence>
<dbReference type="AlphaFoldDB" id="A0A1C6HA18"/>
<evidence type="ECO:0000313" key="2">
    <source>
        <dbReference type="EMBL" id="SCJ54439.1"/>
    </source>
</evidence>
<keyword evidence="1" id="KW-1133">Transmembrane helix</keyword>